<accession>A0AA88KXW4</accession>
<dbReference type="AlphaFoldDB" id="A0AA88KXW4"/>
<dbReference type="Pfam" id="PF12260">
    <property type="entry name" value="PIP49_C"/>
    <property type="match status" value="1"/>
</dbReference>
<organism evidence="2 3">
    <name type="scientific">Artemia franciscana</name>
    <name type="common">Brine shrimp</name>
    <name type="synonym">Artemia sanfranciscana</name>
    <dbReference type="NCBI Taxonomy" id="6661"/>
    <lineage>
        <taxon>Eukaryota</taxon>
        <taxon>Metazoa</taxon>
        <taxon>Ecdysozoa</taxon>
        <taxon>Arthropoda</taxon>
        <taxon>Crustacea</taxon>
        <taxon>Branchiopoda</taxon>
        <taxon>Anostraca</taxon>
        <taxon>Artemiidae</taxon>
        <taxon>Artemia</taxon>
    </lineage>
</organism>
<dbReference type="PANTHER" id="PTHR21093:SF2">
    <property type="entry name" value="DIVERGENT PROTEIN KINASE DOMAIN 1C"/>
    <property type="match status" value="1"/>
</dbReference>
<dbReference type="PANTHER" id="PTHR21093">
    <property type="entry name" value="DIVERGENT PROTEIN KINASE DOMAIN 1C-RELATED"/>
    <property type="match status" value="1"/>
</dbReference>
<dbReference type="EMBL" id="JAVRJZ010000018">
    <property type="protein sequence ID" value="KAK2708612.1"/>
    <property type="molecule type" value="Genomic_DNA"/>
</dbReference>
<keyword evidence="3" id="KW-1185">Reference proteome</keyword>
<evidence type="ECO:0000259" key="1">
    <source>
        <dbReference type="Pfam" id="PF12260"/>
    </source>
</evidence>
<name>A0AA88KXW4_ARTSF</name>
<dbReference type="InterPro" id="IPR022049">
    <property type="entry name" value="FAM69_kinase_dom"/>
</dbReference>
<protein>
    <recommendedName>
        <fullName evidence="1">FAM69 protein-kinase domain-containing protein</fullName>
    </recommendedName>
</protein>
<gene>
    <name evidence="2" type="ORF">QYM36_014269</name>
</gene>
<evidence type="ECO:0000313" key="3">
    <source>
        <dbReference type="Proteomes" id="UP001187531"/>
    </source>
</evidence>
<proteinExistence type="predicted"/>
<evidence type="ECO:0000313" key="2">
    <source>
        <dbReference type="EMBL" id="KAK2708612.1"/>
    </source>
</evidence>
<dbReference type="Proteomes" id="UP001187531">
    <property type="component" value="Unassembled WGS sequence"/>
</dbReference>
<feature type="domain" description="FAM69 protein-kinase" evidence="1">
    <location>
        <begin position="96"/>
        <end position="249"/>
    </location>
</feature>
<comment type="caution">
    <text evidence="2">The sequence shown here is derived from an EMBL/GenBank/DDBJ whole genome shotgun (WGS) entry which is preliminary data.</text>
</comment>
<reference evidence="2" key="1">
    <citation type="submission" date="2023-07" db="EMBL/GenBank/DDBJ databases">
        <title>Chromosome-level genome assembly of Artemia franciscana.</title>
        <authorList>
            <person name="Jo E."/>
        </authorList>
    </citation>
    <scope>NUCLEOTIDE SEQUENCE</scope>
    <source>
        <tissue evidence="2">Whole body</tissue>
    </source>
</reference>
<sequence length="293" mass="33160">MCEIICKDDIHLTCNGFHGGKSVVLKAKTGSNIFIIKSSSSSLHDVEAWNPDFDQYDLLATLEAKLRIDFPDSSTERIFDYFHAYDLTSPVIRNDLWNLANDHEFVLSLMLETLELFPRILGHCGTLFAVEYVDTLNNFKYNNSSIVIAKKIAEFLIHVRDDTEKLYLCDVKPSHFGESVNGIWKYVDLDAVLSYDILARNIKLRSSCTTDLDCSYFDCVFLCNKNTKQCGKSMVTSNVQIICKNIFIGGFWSGRGLLEMHKSTLIRDTLLQCINDSAFTEEDLINALSAIEG</sequence>